<keyword evidence="2 5" id="KW-0812">Transmembrane</keyword>
<feature type="transmembrane region" description="Helical" evidence="6">
    <location>
        <begin position="187"/>
        <end position="210"/>
    </location>
</feature>
<organism evidence="8 9">
    <name type="scientific">Porites evermanni</name>
    <dbReference type="NCBI Taxonomy" id="104178"/>
    <lineage>
        <taxon>Eukaryota</taxon>
        <taxon>Metazoa</taxon>
        <taxon>Cnidaria</taxon>
        <taxon>Anthozoa</taxon>
        <taxon>Hexacorallia</taxon>
        <taxon>Scleractinia</taxon>
        <taxon>Fungiina</taxon>
        <taxon>Poritidae</taxon>
        <taxon>Porites</taxon>
    </lineage>
</organism>
<feature type="domain" description="G-protein coupled receptors family 1 profile" evidence="7">
    <location>
        <begin position="32"/>
        <end position="296"/>
    </location>
</feature>
<dbReference type="PROSITE" id="PS50262">
    <property type="entry name" value="G_PROTEIN_RECEP_F1_2"/>
    <property type="match status" value="2"/>
</dbReference>
<feature type="transmembrane region" description="Helical" evidence="6">
    <location>
        <begin position="16"/>
        <end position="41"/>
    </location>
</feature>
<keyword evidence="5" id="KW-0297">G-protein coupled receptor</keyword>
<dbReference type="EMBL" id="CALNXI010000779">
    <property type="protein sequence ID" value="CAH3046443.1"/>
    <property type="molecule type" value="Genomic_DNA"/>
</dbReference>
<evidence type="ECO:0000256" key="2">
    <source>
        <dbReference type="ARBA" id="ARBA00022692"/>
    </source>
</evidence>
<evidence type="ECO:0000313" key="8">
    <source>
        <dbReference type="EMBL" id="CAH3046443.1"/>
    </source>
</evidence>
<evidence type="ECO:0000256" key="3">
    <source>
        <dbReference type="ARBA" id="ARBA00022989"/>
    </source>
</evidence>
<feature type="transmembrane region" description="Helical" evidence="6">
    <location>
        <begin position="572"/>
        <end position="595"/>
    </location>
</feature>
<dbReference type="SMART" id="SM01381">
    <property type="entry name" value="7TM_GPCR_Srsx"/>
    <property type="match status" value="1"/>
</dbReference>
<feature type="transmembrane region" description="Helical" evidence="6">
    <location>
        <begin position="241"/>
        <end position="265"/>
    </location>
</feature>
<feature type="domain" description="G-protein coupled receptors family 1 profile" evidence="7">
    <location>
        <begin position="341"/>
        <end position="592"/>
    </location>
</feature>
<feature type="transmembrane region" description="Helical" evidence="6">
    <location>
        <begin position="136"/>
        <end position="167"/>
    </location>
</feature>
<comment type="similarity">
    <text evidence="5">Belongs to the G-protein coupled receptor 1 family.</text>
</comment>
<evidence type="ECO:0000313" key="9">
    <source>
        <dbReference type="Proteomes" id="UP001159427"/>
    </source>
</evidence>
<feature type="transmembrane region" description="Helical" evidence="6">
    <location>
        <begin position="483"/>
        <end position="507"/>
    </location>
</feature>
<protein>
    <recommendedName>
        <fullName evidence="7">G-protein coupled receptors family 1 profile domain-containing protein</fullName>
    </recommendedName>
</protein>
<evidence type="ECO:0000256" key="6">
    <source>
        <dbReference type="SAM" id="Phobius"/>
    </source>
</evidence>
<comment type="caution">
    <text evidence="8">The sequence shown here is derived from an EMBL/GenBank/DDBJ whole genome shotgun (WGS) entry which is preliminary data.</text>
</comment>
<dbReference type="SUPFAM" id="SSF81321">
    <property type="entry name" value="Family A G protein-coupled receptor-like"/>
    <property type="match status" value="2"/>
</dbReference>
<feature type="transmembrane region" description="Helical" evidence="6">
    <location>
        <begin position="53"/>
        <end position="74"/>
    </location>
</feature>
<dbReference type="CDD" id="cd00637">
    <property type="entry name" value="7tm_classA_rhodopsin-like"/>
    <property type="match status" value="2"/>
</dbReference>
<sequence length="640" mass="71694">MSITSKLSVMSDEADVAITASTAIFIIISIIGNFLVCVVLIKNRDMRTPINYLLINLAVGDIIFAVFYIANIIPRNSFTLPEGLSGAVLCVLLADATLTWLGGCASVFTLVAIAIERYYAVIFPHGNKGKLTMHKLKLLIQFFHNFYTICLKMVIAGSWILALILQLREYGKKVVDNSCVYVWSGEFVNSFSLMWHSFVFVSCIILAGLYSRVVHTLWFRQDYHNDIPHNQQGVLKLRKRVTLTVVIISAIFGVSWGTHSILHVLNDIGSYKLSPAAIPISHVMIMFNSAVNPFAYALINQRFRNKMKEMFCCSSVRVLPHSELKDKDLANAIFIFISIAGNFLVCVVLLKNRDMRTPINYLLLNLAVGDIIFAAFYIANIIPKNSFTLPEGLSGGILCVLLADATLTWLGGCASVFTLVAIAIERYYAVIYPHGNKGKLTMRKLKVRMVIAGSWILAVILQLREYGKKVVDNSCVYVWSEEFVNSFSLMWHSFVFVSCIILAGLYSRVVHTLWFRRTDHDEITHHQQGVLKVRKRVTLTVVIISAIFGVSWGTHSILHVMDDIGSYKLSPIAIPISHVMIMVNSAINPFAYALINQRFRDKMKGMFCCISAKVHPDSELQVKSMSLPPNNTEQSNLPTS</sequence>
<dbReference type="Gene3D" id="1.20.1070.10">
    <property type="entry name" value="Rhodopsin 7-helix transmembrane proteins"/>
    <property type="match status" value="2"/>
</dbReference>
<keyword evidence="3 6" id="KW-1133">Transmembrane helix</keyword>
<keyword evidence="5" id="KW-0675">Receptor</keyword>
<gene>
    <name evidence="8" type="ORF">PEVE_00041230</name>
</gene>
<evidence type="ECO:0000259" key="7">
    <source>
        <dbReference type="PROSITE" id="PS50262"/>
    </source>
</evidence>
<feature type="transmembrane region" description="Helical" evidence="6">
    <location>
        <begin position="362"/>
        <end position="383"/>
    </location>
</feature>
<dbReference type="InterPro" id="IPR017452">
    <property type="entry name" value="GPCR_Rhodpsn_7TM"/>
</dbReference>
<accession>A0ABN8NFD3</accession>
<keyword evidence="5" id="KW-0807">Transducer</keyword>
<feature type="transmembrane region" description="Helical" evidence="6">
    <location>
        <begin position="445"/>
        <end position="463"/>
    </location>
</feature>
<dbReference type="PRINTS" id="PR00237">
    <property type="entry name" value="GPCRRHODOPSN"/>
</dbReference>
<dbReference type="PANTHER" id="PTHR45698:SF1">
    <property type="entry name" value="TRACE AMINE-ASSOCIATED RECEPTOR 13C-LIKE"/>
    <property type="match status" value="1"/>
</dbReference>
<dbReference type="PROSITE" id="PS00237">
    <property type="entry name" value="G_PROTEIN_RECEP_F1_1"/>
    <property type="match status" value="2"/>
</dbReference>
<dbReference type="Pfam" id="PF00001">
    <property type="entry name" value="7tm_1"/>
    <property type="match status" value="2"/>
</dbReference>
<dbReference type="PANTHER" id="PTHR45698">
    <property type="entry name" value="TRACE AMINE-ASSOCIATED RECEPTOR 19N-RELATED"/>
    <property type="match status" value="1"/>
</dbReference>
<dbReference type="InterPro" id="IPR000276">
    <property type="entry name" value="GPCR_Rhodpsn"/>
</dbReference>
<reference evidence="8 9" key="1">
    <citation type="submission" date="2022-05" db="EMBL/GenBank/DDBJ databases">
        <authorList>
            <consortium name="Genoscope - CEA"/>
            <person name="William W."/>
        </authorList>
    </citation>
    <scope>NUCLEOTIDE SEQUENCE [LARGE SCALE GENOMIC DNA]</scope>
</reference>
<feature type="transmembrane region" description="Helical" evidence="6">
    <location>
        <begin position="537"/>
        <end position="560"/>
    </location>
</feature>
<evidence type="ECO:0000256" key="4">
    <source>
        <dbReference type="ARBA" id="ARBA00023136"/>
    </source>
</evidence>
<evidence type="ECO:0000256" key="5">
    <source>
        <dbReference type="RuleBase" id="RU000688"/>
    </source>
</evidence>
<evidence type="ECO:0000256" key="1">
    <source>
        <dbReference type="ARBA" id="ARBA00004370"/>
    </source>
</evidence>
<comment type="subcellular location">
    <subcellularLocation>
        <location evidence="1">Membrane</location>
    </subcellularLocation>
</comment>
<dbReference type="Proteomes" id="UP001159427">
    <property type="component" value="Unassembled WGS sequence"/>
</dbReference>
<feature type="transmembrane region" description="Helical" evidence="6">
    <location>
        <begin position="395"/>
        <end position="424"/>
    </location>
</feature>
<keyword evidence="4 6" id="KW-0472">Membrane</keyword>
<feature type="transmembrane region" description="Helical" evidence="6">
    <location>
        <begin position="86"/>
        <end position="115"/>
    </location>
</feature>
<keyword evidence="9" id="KW-1185">Reference proteome</keyword>
<name>A0ABN8NFD3_9CNID</name>
<proteinExistence type="inferred from homology"/>